<accession>A0AAV2RVU7</accession>
<comment type="caution">
    <text evidence="3">The sequence shown here is derived from an EMBL/GenBank/DDBJ whole genome shotgun (WGS) entry which is preliminary data.</text>
</comment>
<feature type="region of interest" description="Disordered" evidence="2">
    <location>
        <begin position="118"/>
        <end position="179"/>
    </location>
</feature>
<dbReference type="AlphaFoldDB" id="A0AAV2RVU7"/>
<evidence type="ECO:0000256" key="2">
    <source>
        <dbReference type="SAM" id="MobiDB-lite"/>
    </source>
</evidence>
<proteinExistence type="predicted"/>
<feature type="non-terminal residue" evidence="3">
    <location>
        <position position="282"/>
    </location>
</feature>
<keyword evidence="4" id="KW-1185">Reference proteome</keyword>
<evidence type="ECO:0000313" key="3">
    <source>
        <dbReference type="EMBL" id="CAL4142661.1"/>
    </source>
</evidence>
<evidence type="ECO:0000313" key="4">
    <source>
        <dbReference type="Proteomes" id="UP001497623"/>
    </source>
</evidence>
<name>A0AAV2RVU7_MEGNR</name>
<feature type="coiled-coil region" evidence="1">
    <location>
        <begin position="20"/>
        <end position="61"/>
    </location>
</feature>
<organism evidence="3 4">
    <name type="scientific">Meganyctiphanes norvegica</name>
    <name type="common">Northern krill</name>
    <name type="synonym">Thysanopoda norvegica</name>
    <dbReference type="NCBI Taxonomy" id="48144"/>
    <lineage>
        <taxon>Eukaryota</taxon>
        <taxon>Metazoa</taxon>
        <taxon>Ecdysozoa</taxon>
        <taxon>Arthropoda</taxon>
        <taxon>Crustacea</taxon>
        <taxon>Multicrustacea</taxon>
        <taxon>Malacostraca</taxon>
        <taxon>Eumalacostraca</taxon>
        <taxon>Eucarida</taxon>
        <taxon>Euphausiacea</taxon>
        <taxon>Euphausiidae</taxon>
        <taxon>Meganyctiphanes</taxon>
    </lineage>
</organism>
<protein>
    <submittedName>
        <fullName evidence="3">Uncharacterized protein</fullName>
    </submittedName>
</protein>
<keyword evidence="1" id="KW-0175">Coiled coil</keyword>
<dbReference type="Proteomes" id="UP001497623">
    <property type="component" value="Unassembled WGS sequence"/>
</dbReference>
<gene>
    <name evidence="3" type="ORF">MNOR_LOCUS29168</name>
</gene>
<dbReference type="EMBL" id="CAXKWB010033316">
    <property type="protein sequence ID" value="CAL4142661.1"/>
    <property type="molecule type" value="Genomic_DNA"/>
</dbReference>
<reference evidence="3 4" key="1">
    <citation type="submission" date="2024-05" db="EMBL/GenBank/DDBJ databases">
        <authorList>
            <person name="Wallberg A."/>
        </authorList>
    </citation>
    <scope>NUCLEOTIDE SEQUENCE [LARGE SCALE GENOMIC DNA]</scope>
</reference>
<evidence type="ECO:0000256" key="1">
    <source>
        <dbReference type="SAM" id="Coils"/>
    </source>
</evidence>
<feature type="compositionally biased region" description="Low complexity" evidence="2">
    <location>
        <begin position="135"/>
        <end position="144"/>
    </location>
</feature>
<sequence>MRQIEIDGSLAIIFSCNDRLEQLRELSKELQLDMEVLDAKQKELHLEREKVEKRIMEINSKTGAHEENVNETLDLIKKVETSVEFLRTAKSDFGLKMAAQDIIVCRGIIQDWEKETLSHSDPQIKNSEKIHEDSSSQANASSGSKLETTQEKIGPDNILGAPMSSISTNSPPFNGRKGKGIFGASKSTSAVFERTSVSKPKNSKYFEINTLFTKTPSKFQSVLVSSGKTFDSFSCCIATSTLTPLSFVSKDNSIFGAVKSTSDGLFGQGVFENPSASKTLKC</sequence>